<dbReference type="InterPro" id="IPR003194">
    <property type="entry name" value="TFIIA_gsu"/>
</dbReference>
<accession>A0A7R9BGU6</accession>
<dbReference type="CDD" id="cd10145">
    <property type="entry name" value="TFIIA_gamma_N"/>
    <property type="match status" value="1"/>
</dbReference>
<evidence type="ECO:0000313" key="10">
    <source>
        <dbReference type="EMBL" id="CAD7274913.1"/>
    </source>
</evidence>
<dbReference type="SUPFAM" id="SSF50784">
    <property type="entry name" value="Transcription factor IIA (TFIIA), beta-barrel domain"/>
    <property type="match status" value="1"/>
</dbReference>
<evidence type="ECO:0000256" key="2">
    <source>
        <dbReference type="ARBA" id="ARBA00007675"/>
    </source>
</evidence>
<dbReference type="SUPFAM" id="SSF47396">
    <property type="entry name" value="Transcription factor IIA (TFIIA), alpha-helical domain"/>
    <property type="match status" value="1"/>
</dbReference>
<keyword evidence="4 6" id="KW-0804">Transcription</keyword>
<dbReference type="InterPro" id="IPR015872">
    <property type="entry name" value="TFIIA_gsu_N"/>
</dbReference>
<evidence type="ECO:0000256" key="3">
    <source>
        <dbReference type="ARBA" id="ARBA00023015"/>
    </source>
</evidence>
<proteinExistence type="inferred from homology"/>
<evidence type="ECO:0000256" key="1">
    <source>
        <dbReference type="ARBA" id="ARBA00004123"/>
    </source>
</evidence>
<protein>
    <recommendedName>
        <fullName evidence="6">Transcription initiation factor IIA subunit 2</fullName>
    </recommendedName>
</protein>
<feature type="domain" description="Transcription initiation factor IIA gamma subunit N-terminal" evidence="7">
    <location>
        <begin position="3"/>
        <end position="48"/>
    </location>
</feature>
<dbReference type="Proteomes" id="UP000678499">
    <property type="component" value="Unassembled WGS sequence"/>
</dbReference>
<organism evidence="9">
    <name type="scientific">Notodromas monacha</name>
    <dbReference type="NCBI Taxonomy" id="399045"/>
    <lineage>
        <taxon>Eukaryota</taxon>
        <taxon>Metazoa</taxon>
        <taxon>Ecdysozoa</taxon>
        <taxon>Arthropoda</taxon>
        <taxon>Crustacea</taxon>
        <taxon>Oligostraca</taxon>
        <taxon>Ostracoda</taxon>
        <taxon>Podocopa</taxon>
        <taxon>Podocopida</taxon>
        <taxon>Cypridocopina</taxon>
        <taxon>Cypridoidea</taxon>
        <taxon>Cyprididae</taxon>
        <taxon>Notodromas</taxon>
    </lineage>
</organism>
<dbReference type="InterPro" id="IPR009083">
    <property type="entry name" value="TFIIA_a-hlx"/>
</dbReference>
<dbReference type="Pfam" id="PF02751">
    <property type="entry name" value="TFIIA_gamma_C"/>
    <property type="match status" value="1"/>
</dbReference>
<evidence type="ECO:0000259" key="8">
    <source>
        <dbReference type="Pfam" id="PF02751"/>
    </source>
</evidence>
<reference evidence="9" key="1">
    <citation type="submission" date="2020-11" db="EMBL/GenBank/DDBJ databases">
        <authorList>
            <person name="Tran Van P."/>
        </authorList>
    </citation>
    <scope>NUCLEOTIDE SEQUENCE</scope>
</reference>
<dbReference type="EMBL" id="CAJPEX010000318">
    <property type="protein sequence ID" value="CAG0915064.1"/>
    <property type="molecule type" value="Genomic_DNA"/>
</dbReference>
<dbReference type="AlphaFoldDB" id="A0A7R9BGU6"/>
<name>A0A7R9BGU6_9CRUS</name>
<evidence type="ECO:0000256" key="4">
    <source>
        <dbReference type="ARBA" id="ARBA00023163"/>
    </source>
</evidence>
<feature type="domain" description="Transcription initiation factor IIA gamma subunit C-terminal" evidence="8">
    <location>
        <begin position="60"/>
        <end position="99"/>
    </location>
</feature>
<dbReference type="EMBL" id="CAJPEX010000318">
    <property type="protein sequence ID" value="CAG0915065.1"/>
    <property type="molecule type" value="Genomic_DNA"/>
</dbReference>
<gene>
    <name evidence="9" type="ORF">NMOB1V02_LOCUS2724</name>
    <name evidence="10" type="ORF">NMOB1V02_LOCUS2725</name>
</gene>
<evidence type="ECO:0000256" key="5">
    <source>
        <dbReference type="ARBA" id="ARBA00023242"/>
    </source>
</evidence>
<evidence type="ECO:0000259" key="7">
    <source>
        <dbReference type="Pfam" id="PF02268"/>
    </source>
</evidence>
<comment type="subcellular location">
    <subcellularLocation>
        <location evidence="1 6">Nucleus</location>
    </subcellularLocation>
</comment>
<dbReference type="EMBL" id="OA882355">
    <property type="protein sequence ID" value="CAD7274912.1"/>
    <property type="molecule type" value="Genomic_DNA"/>
</dbReference>
<dbReference type="EMBL" id="OA882355">
    <property type="protein sequence ID" value="CAD7274913.1"/>
    <property type="molecule type" value="Genomic_DNA"/>
</dbReference>
<keyword evidence="3 6" id="KW-0805">Transcription regulation</keyword>
<comment type="similarity">
    <text evidence="2 6">Belongs to the TFIIA subunit 2 family.</text>
</comment>
<dbReference type="GO" id="GO:0006367">
    <property type="term" value="P:transcription initiation at RNA polymerase II promoter"/>
    <property type="evidence" value="ECO:0007669"/>
    <property type="project" value="InterPro"/>
</dbReference>
<dbReference type="GO" id="GO:0005672">
    <property type="term" value="C:transcription factor TFIIA complex"/>
    <property type="evidence" value="ECO:0007669"/>
    <property type="project" value="InterPro"/>
</dbReference>
<dbReference type="OrthoDB" id="586585at2759"/>
<dbReference type="Gene3D" id="1.10.287.190">
    <property type="entry name" value="Transcription factor IIA gamma subunit, alpha-helical domain"/>
    <property type="match status" value="1"/>
</dbReference>
<dbReference type="Pfam" id="PF02268">
    <property type="entry name" value="TFIIA_gamma_N"/>
    <property type="match status" value="1"/>
</dbReference>
<evidence type="ECO:0000256" key="6">
    <source>
        <dbReference type="PIRNR" id="PIRNR009415"/>
    </source>
</evidence>
<dbReference type="PANTHER" id="PTHR10966">
    <property type="entry name" value="TRANSCRIPTION INITIATION FACTOR IIA SUBUNIT 2"/>
    <property type="match status" value="1"/>
</dbReference>
<keyword evidence="5 6" id="KW-0539">Nucleus</keyword>
<sequence length="110" mass="12425">MAYEHYRLSSVGLALSDALDELVAYGIISDEFIDRIMRQFDSSINSALANSVSSQMEFTGKLTSYRFSDDVWTLMFRDMQFRNGDDVVRVKNVKVVACGAVKAVLFPRVQ</sequence>
<dbReference type="InterPro" id="IPR015871">
    <property type="entry name" value="TFIIA_gsu_C"/>
</dbReference>
<dbReference type="PIRSF" id="PIRSF009415">
    <property type="entry name" value="Hum_TFIIA_gamma"/>
    <property type="match status" value="1"/>
</dbReference>
<evidence type="ECO:0000313" key="9">
    <source>
        <dbReference type="EMBL" id="CAD7274912.1"/>
    </source>
</evidence>
<keyword evidence="11" id="KW-1185">Reference proteome</keyword>
<evidence type="ECO:0000313" key="11">
    <source>
        <dbReference type="Proteomes" id="UP000678499"/>
    </source>
</evidence>
<dbReference type="InterPro" id="IPR009088">
    <property type="entry name" value="TFIIA_b-brl"/>
</dbReference>
<comment type="function">
    <text evidence="6">TFIIA is a component of the transcription machinery of RNA polymerase II and plays an important role in transcriptional activation.</text>
</comment>
<dbReference type="CDD" id="cd10014">
    <property type="entry name" value="TFIIA_gamma_C"/>
    <property type="match status" value="1"/>
</dbReference>
<dbReference type="Gene3D" id="2.30.18.10">
    <property type="entry name" value="Transcription factor IIA (TFIIA), beta-barrel domain"/>
    <property type="match status" value="1"/>
</dbReference>